<dbReference type="RefSeq" id="XP_056664885.1">
    <property type="nucleotide sequence ID" value="XM_056808907.1"/>
</dbReference>
<dbReference type="Gene3D" id="2.60.40.60">
    <property type="entry name" value="Cadherins"/>
    <property type="match status" value="7"/>
</dbReference>
<dbReference type="OrthoDB" id="6252479at2759"/>
<dbReference type="Pfam" id="PF08374">
    <property type="entry name" value="Protocadherin"/>
    <property type="match status" value="1"/>
</dbReference>
<feature type="domain" description="Cadherin" evidence="15">
    <location>
        <begin position="588"/>
        <end position="690"/>
    </location>
</feature>
<evidence type="ECO:0000256" key="11">
    <source>
        <dbReference type="ARBA" id="ARBA00037723"/>
    </source>
</evidence>
<evidence type="ECO:0000259" key="15">
    <source>
        <dbReference type="PROSITE" id="PS50268"/>
    </source>
</evidence>
<dbReference type="PRINTS" id="PR00205">
    <property type="entry name" value="CADHERIN"/>
</dbReference>
<dbReference type="FunFam" id="2.60.40.60:FF:000036">
    <property type="entry name" value="Protocadherin 9"/>
    <property type="match status" value="1"/>
</dbReference>
<dbReference type="Pfam" id="PF08266">
    <property type="entry name" value="Cadherin_2"/>
    <property type="match status" value="1"/>
</dbReference>
<dbReference type="Bgee" id="ENSMODG00000017473">
    <property type="expression patterns" value="Expressed in spinal cord and 8 other cell types or tissues"/>
</dbReference>
<dbReference type="GO" id="GO:0007155">
    <property type="term" value="P:cell adhesion"/>
    <property type="evidence" value="ECO:0000318"/>
    <property type="project" value="GO_Central"/>
</dbReference>
<feature type="domain" description="Cadherin" evidence="15">
    <location>
        <begin position="379"/>
        <end position="483"/>
    </location>
</feature>
<organism evidence="16 17">
    <name type="scientific">Monodelphis domestica</name>
    <name type="common">Gray short-tailed opossum</name>
    <dbReference type="NCBI Taxonomy" id="13616"/>
    <lineage>
        <taxon>Eukaryota</taxon>
        <taxon>Metazoa</taxon>
        <taxon>Chordata</taxon>
        <taxon>Craniata</taxon>
        <taxon>Vertebrata</taxon>
        <taxon>Euteleostomi</taxon>
        <taxon>Mammalia</taxon>
        <taxon>Metatheria</taxon>
        <taxon>Didelphimorphia</taxon>
        <taxon>Didelphidae</taxon>
        <taxon>Monodelphis</taxon>
    </lineage>
</organism>
<dbReference type="HOGENOM" id="CLU_006480_5_2_1"/>
<keyword evidence="6 12" id="KW-0106">Calcium</keyword>
<comment type="subcellular location">
    <subcellularLocation>
        <location evidence="1">Cell membrane</location>
        <topology evidence="1">Single-pass type I membrane protein</topology>
    </subcellularLocation>
</comment>
<dbReference type="CDD" id="cd11304">
    <property type="entry name" value="Cadherin_repeat"/>
    <property type="match status" value="6"/>
</dbReference>
<dbReference type="Proteomes" id="UP000002280">
    <property type="component" value="Chromosome X"/>
</dbReference>
<dbReference type="InterPro" id="IPR013164">
    <property type="entry name" value="Cadherin_N"/>
</dbReference>
<dbReference type="GO" id="GO:0007156">
    <property type="term" value="P:homophilic cell adhesion via plasma membrane adhesion molecules"/>
    <property type="evidence" value="ECO:0007669"/>
    <property type="project" value="InterPro"/>
</dbReference>
<reference evidence="16" key="3">
    <citation type="submission" date="2025-09" db="UniProtKB">
        <authorList>
            <consortium name="Ensembl"/>
        </authorList>
    </citation>
    <scope>IDENTIFICATION</scope>
</reference>
<evidence type="ECO:0000256" key="4">
    <source>
        <dbReference type="ARBA" id="ARBA00022729"/>
    </source>
</evidence>
<dbReference type="GO" id="GO:0005886">
    <property type="term" value="C:plasma membrane"/>
    <property type="evidence" value="ECO:0000318"/>
    <property type="project" value="GO_Central"/>
</dbReference>
<evidence type="ECO:0000256" key="7">
    <source>
        <dbReference type="ARBA" id="ARBA00022889"/>
    </source>
</evidence>
<keyword evidence="7" id="KW-0130">Cell adhesion</keyword>
<protein>
    <submittedName>
        <fullName evidence="16">Protocadherin-11 X-linked</fullName>
    </submittedName>
</protein>
<evidence type="ECO:0000256" key="3">
    <source>
        <dbReference type="ARBA" id="ARBA00022692"/>
    </source>
</evidence>
<reference evidence="16 17" key="1">
    <citation type="journal article" date="2007" name="Nature">
        <title>Genome of the marsupial Monodelphis domestica reveals innovation in non-coding sequences.</title>
        <authorList>
            <person name="Mikkelsen T.S."/>
            <person name="Wakefield M.J."/>
            <person name="Aken B."/>
            <person name="Amemiya C.T."/>
            <person name="Chang J.L."/>
            <person name="Duke S."/>
            <person name="Garber M."/>
            <person name="Gentles A.J."/>
            <person name="Goodstadt L."/>
            <person name="Heger A."/>
            <person name="Jurka J."/>
            <person name="Kamal M."/>
            <person name="Mauceli E."/>
            <person name="Searle S.M."/>
            <person name="Sharpe T."/>
            <person name="Baker M.L."/>
            <person name="Batzer M.A."/>
            <person name="Benos P.V."/>
            <person name="Belov K."/>
            <person name="Clamp M."/>
            <person name="Cook A."/>
            <person name="Cuff J."/>
            <person name="Das R."/>
            <person name="Davidow L."/>
            <person name="Deakin J.E."/>
            <person name="Fazzari M.J."/>
            <person name="Glass J.L."/>
            <person name="Grabherr M."/>
            <person name="Greally J.M."/>
            <person name="Gu W."/>
            <person name="Hore T.A."/>
            <person name="Huttley G.A."/>
            <person name="Kleber M."/>
            <person name="Jirtle R.L."/>
            <person name="Koina E."/>
            <person name="Lee J.T."/>
            <person name="Mahony S."/>
            <person name="Marra M.A."/>
            <person name="Miller R.D."/>
            <person name="Nicholls R.D."/>
            <person name="Oda M."/>
            <person name="Papenfuss A.T."/>
            <person name="Parra Z.E."/>
            <person name="Pollock D.D."/>
            <person name="Ray D.A."/>
            <person name="Schein J.E."/>
            <person name="Speed T.P."/>
            <person name="Thompson K."/>
            <person name="VandeBerg J.L."/>
            <person name="Wade C.M."/>
            <person name="Walker J.A."/>
            <person name="Waters P.D."/>
            <person name="Webber C."/>
            <person name="Weidman J.R."/>
            <person name="Xie X."/>
            <person name="Zody M.C."/>
            <person name="Baldwin J."/>
            <person name="Abdouelleil A."/>
            <person name="Abdulkadir J."/>
            <person name="Abebe A."/>
            <person name="Abera B."/>
            <person name="Abreu J."/>
            <person name="Acer S.C."/>
            <person name="Aftuck L."/>
            <person name="Alexander A."/>
            <person name="An P."/>
            <person name="Anderson E."/>
            <person name="Anderson S."/>
            <person name="Arachi H."/>
            <person name="Azer M."/>
            <person name="Bachantsang P."/>
            <person name="Barry A."/>
            <person name="Bayul T."/>
            <person name="Berlin A."/>
            <person name="Bessette D."/>
            <person name="Bloom T."/>
            <person name="Bloom T."/>
            <person name="Boguslavskiy L."/>
            <person name="Bonnet C."/>
            <person name="Boukhgalter B."/>
            <person name="Bourzgui I."/>
            <person name="Brown A."/>
            <person name="Cahill P."/>
            <person name="Channer S."/>
            <person name="Cheshatsang Y."/>
            <person name="Chuda L."/>
            <person name="Citroen M."/>
            <person name="Collymore A."/>
            <person name="Cooke P."/>
            <person name="Costello M."/>
            <person name="D'Aco K."/>
            <person name="Daza R."/>
            <person name="De Haan G."/>
            <person name="DeGray S."/>
            <person name="DeMaso C."/>
            <person name="Dhargay N."/>
            <person name="Dooley K."/>
            <person name="Dooley E."/>
            <person name="Doricent M."/>
            <person name="Dorje P."/>
            <person name="Dorjee K."/>
            <person name="Dupes A."/>
            <person name="Elong R."/>
            <person name="Falk J."/>
            <person name="Farina A."/>
            <person name="Faro S."/>
            <person name="Ferguson D."/>
            <person name="Fisher S."/>
            <person name="Foley C.D."/>
            <person name="Franke A."/>
            <person name="Friedrich D."/>
            <person name="Gadbois L."/>
            <person name="Gearin G."/>
            <person name="Gearin C.R."/>
            <person name="Giannoukos G."/>
            <person name="Goode T."/>
            <person name="Graham J."/>
            <person name="Grandbois E."/>
            <person name="Grewal S."/>
            <person name="Gyaltsen K."/>
            <person name="Hafez N."/>
            <person name="Hagos B."/>
            <person name="Hall J."/>
            <person name="Henson C."/>
            <person name="Hollinger A."/>
            <person name="Honan T."/>
            <person name="Huard M.D."/>
            <person name="Hughes L."/>
            <person name="Hurhula B."/>
            <person name="Husby M.E."/>
            <person name="Kamat A."/>
            <person name="Kanga B."/>
            <person name="Kashin S."/>
            <person name="Khazanovich D."/>
            <person name="Kisner P."/>
            <person name="Lance K."/>
            <person name="Lara M."/>
            <person name="Lee W."/>
            <person name="Lennon N."/>
            <person name="Letendre F."/>
            <person name="LeVine R."/>
            <person name="Lipovsky A."/>
            <person name="Liu X."/>
            <person name="Liu J."/>
            <person name="Liu S."/>
            <person name="Lokyitsang T."/>
            <person name="Lokyitsang Y."/>
            <person name="Lubonja R."/>
            <person name="Lui A."/>
            <person name="MacDonald P."/>
            <person name="Magnisalis V."/>
            <person name="Maru K."/>
            <person name="Matthews C."/>
            <person name="McCusker W."/>
            <person name="McDonough S."/>
            <person name="Mehta T."/>
            <person name="Meldrim J."/>
            <person name="Meneus L."/>
            <person name="Mihai O."/>
            <person name="Mihalev A."/>
            <person name="Mihova T."/>
            <person name="Mittelman R."/>
            <person name="Mlenga V."/>
            <person name="Montmayeur A."/>
            <person name="Mulrain L."/>
            <person name="Navidi A."/>
            <person name="Naylor J."/>
            <person name="Negash T."/>
            <person name="Nguyen T."/>
            <person name="Nguyen N."/>
            <person name="Nicol R."/>
            <person name="Norbu C."/>
            <person name="Norbu N."/>
            <person name="Novod N."/>
            <person name="O'Neill B."/>
            <person name="Osman S."/>
            <person name="Markiewicz E."/>
            <person name="Oyono O.L."/>
            <person name="Patti C."/>
            <person name="Phunkhang P."/>
            <person name="Pierre F."/>
            <person name="Priest M."/>
            <person name="Raghuraman S."/>
            <person name="Rege F."/>
            <person name="Reyes R."/>
            <person name="Rise C."/>
            <person name="Rogov P."/>
            <person name="Ross K."/>
            <person name="Ryan E."/>
            <person name="Settipalli S."/>
            <person name="Shea T."/>
            <person name="Sherpa N."/>
            <person name="Shi L."/>
            <person name="Shih D."/>
            <person name="Sparrow T."/>
            <person name="Spaulding J."/>
            <person name="Stalker J."/>
            <person name="Stange-Thomann N."/>
            <person name="Stavropoulos S."/>
            <person name="Stone C."/>
            <person name="Strader C."/>
            <person name="Tesfaye S."/>
            <person name="Thomson T."/>
            <person name="Thoulutsang Y."/>
            <person name="Thoulutsang D."/>
            <person name="Topham K."/>
            <person name="Topping I."/>
            <person name="Tsamla T."/>
            <person name="Vassiliev H."/>
            <person name="Vo A."/>
            <person name="Wangchuk T."/>
            <person name="Wangdi T."/>
            <person name="Weiand M."/>
            <person name="Wilkinson J."/>
            <person name="Wilson A."/>
            <person name="Yadav S."/>
            <person name="Young G."/>
            <person name="Yu Q."/>
            <person name="Zembek L."/>
            <person name="Zhong D."/>
            <person name="Zimmer A."/>
            <person name="Zwirko Z."/>
            <person name="Jaffe D.B."/>
            <person name="Alvarez P."/>
            <person name="Brockman W."/>
            <person name="Butler J."/>
            <person name="Chin C."/>
            <person name="Gnerre S."/>
            <person name="MacCallum I."/>
            <person name="Graves J.A."/>
            <person name="Ponting C.P."/>
            <person name="Breen M."/>
            <person name="Samollow P.B."/>
            <person name="Lander E.S."/>
            <person name="Lindblad-Toh K."/>
        </authorList>
    </citation>
    <scope>NUCLEOTIDE SEQUENCE [LARGE SCALE GENOMIC DNA]</scope>
</reference>
<dbReference type="InterPro" id="IPR010221">
    <property type="entry name" value="VCBS_dom"/>
</dbReference>
<keyword evidence="4 14" id="KW-0732">Signal</keyword>
<evidence type="ECO:0000256" key="5">
    <source>
        <dbReference type="ARBA" id="ARBA00022737"/>
    </source>
</evidence>
<dbReference type="GeneID" id="100022865"/>
<feature type="signal peptide" evidence="14">
    <location>
        <begin position="1"/>
        <end position="23"/>
    </location>
</feature>
<evidence type="ECO:0000256" key="2">
    <source>
        <dbReference type="ARBA" id="ARBA00022475"/>
    </source>
</evidence>
<dbReference type="InterPro" id="IPR020894">
    <property type="entry name" value="Cadherin_CS"/>
</dbReference>
<keyword evidence="3" id="KW-0812">Transmembrane</keyword>
<gene>
    <name evidence="16" type="primary">LOC100022865</name>
</gene>
<dbReference type="SMART" id="SM00112">
    <property type="entry name" value="CA"/>
    <property type="match status" value="7"/>
</dbReference>
<keyword evidence="5" id="KW-0677">Repeat</keyword>
<sequence>MGFYSGICILTVLMAFFIFQSDAQEKNYTVPEELPENVLIGDLVKDLNLTFSPDKKLSTPLQFKLVYKSGDLPIVKIEETTGEIYTTGVRIDREELCTGIYIETHCFYEVEVAVLPDEIFKLVKIRFIIEDVNDNAPLFPATVINISIPENTAINSRYPIPSAIDPDIGINGIQQYELIKSVVPGFNVGTNITKYLEELDIFGLDVIETPEGEKWPQLIVQKMLDREERDTYVMKLKVEDGGSPPRSSTAILQVSVIDMNDNRPIFKETEIEVTIPENAPVGSSVYQLHATDADVGANARIQYFFSSLMSNVAKKLFSLNNTTGLITIKEPLDREQAPLHKLMIVATDGGPMPARAMVIVNVTDVNDNLPLIDVRYIIDTTNGTVFLSENAALNTKIALVTLIDKDADRNGRVTCFTTNEVPFRLRPVFDNQFLMETSSFLDYETVKEYEVQLLASDAGKPPLNYTTSVVIKIKDENDNAPVFTQPTFGISVPENNALGAQLTKISATDKDSGKNGEITYLIANEGPYPFSLDNRTGVLSAVEQLDRETKDKYTFTVTARDNGEPHLQSNATVTVTVLDQNDNSPTFTHSEYNFYVPENLPKHGTVGLITITDPDTGDNGVITLTILNNNGSFIIDAVNGVIRPNISFDREKQESYTFVVVATDGGRVPRSSTARVTINVVDINDNKPVFVVPPSNYTFEFIPLATEIGTLLYVVMAVDEDTGMNSEIRYQIEDGNKKKLFEMEGSSGNITLKSKFIPADTGLHKLLIKARDLGQPDSMNSKILVNLFVNDSLHNSSFVDELLRRARGKTRNREVEKTDVANTINSDYIKYIIAIISGSMTAVLTIVIAAILRCRHFPGFKARKQNSEWVTPNPANSETITLTTTDIGGANSVIVNLVSLSEPRTDDAENEEEVTTSIDVAVDIEEATMEKYNWGTNSSTFKPDGPDLAQHYKATSPQPAFHIEPETPVHSKHHVIQELPLDNTFVMGCDSLSKCSSSSSDPYSISDCSCQGTIKTTATIHPRQAANELGMTDIPLNDPNVIAIRTYPLHLMPAARPRTPLREPAVQETVVDIWGPPQRKPEPKKPGKAQRRVTFHLPESSQESGSDNAPIDVEAGAVGGARPFGYGRRDYYDHATHSNRTEGDGNSDPETACINGLRKAAEVTVQPTLEEASDNCTQECFILGHSDSCWMPAALPQYQQPRSPEPPAVIRHSPPASNLITTTVLCHNPPQPQAAAICPSPPQAQRLELGHGARPEERGATGGLFAQDDSIQGRRSGPRGLFCTAEHDNSIKVIPMMTFPPGRARREFPKVDENPM</sequence>
<keyword evidence="8" id="KW-1133">Transmembrane helix</keyword>
<evidence type="ECO:0000256" key="10">
    <source>
        <dbReference type="ARBA" id="ARBA00023180"/>
    </source>
</evidence>
<feature type="region of interest" description="Disordered" evidence="13">
    <location>
        <begin position="1254"/>
        <end position="1278"/>
    </location>
</feature>
<dbReference type="InterPro" id="IPR002126">
    <property type="entry name" value="Cadherin-like_dom"/>
</dbReference>
<feature type="domain" description="Cadherin" evidence="15">
    <location>
        <begin position="33"/>
        <end position="139"/>
    </location>
</feature>
<dbReference type="eggNOG" id="ENOG502QPMK">
    <property type="taxonomic scope" value="Eukaryota"/>
</dbReference>
<evidence type="ECO:0000313" key="16">
    <source>
        <dbReference type="Ensembl" id="ENSMODP00000039082.2"/>
    </source>
</evidence>
<evidence type="ECO:0000256" key="1">
    <source>
        <dbReference type="ARBA" id="ARBA00004251"/>
    </source>
</evidence>
<evidence type="ECO:0000256" key="8">
    <source>
        <dbReference type="ARBA" id="ARBA00022989"/>
    </source>
</evidence>
<evidence type="ECO:0000256" key="6">
    <source>
        <dbReference type="ARBA" id="ARBA00022837"/>
    </source>
</evidence>
<dbReference type="GO" id="GO:0005509">
    <property type="term" value="F:calcium ion binding"/>
    <property type="evidence" value="ECO:0007669"/>
    <property type="project" value="UniProtKB-UniRule"/>
</dbReference>
<dbReference type="Ensembl" id="ENSMODT00000042192.2">
    <property type="protein sequence ID" value="ENSMODP00000039082.2"/>
    <property type="gene ID" value="ENSMODG00000017473.4"/>
</dbReference>
<dbReference type="STRING" id="13616.ENSMODP00000039082"/>
<dbReference type="GO" id="GO:0050839">
    <property type="term" value="F:cell adhesion molecule binding"/>
    <property type="evidence" value="ECO:0000318"/>
    <property type="project" value="GO_Central"/>
</dbReference>
<keyword evidence="2" id="KW-1003">Cell membrane</keyword>
<dbReference type="InterPro" id="IPR050174">
    <property type="entry name" value="Protocadherin/Cadherin-CA"/>
</dbReference>
<dbReference type="SUPFAM" id="SSF49313">
    <property type="entry name" value="Cadherin-like"/>
    <property type="match status" value="6"/>
</dbReference>
<dbReference type="FunFam" id="2.60.40.60:FF:000665">
    <property type="entry name" value="Uncharacterized protein"/>
    <property type="match status" value="1"/>
</dbReference>
<dbReference type="RefSeq" id="XP_056664884.1">
    <property type="nucleotide sequence ID" value="XM_056808906.1"/>
</dbReference>
<evidence type="ECO:0000256" key="12">
    <source>
        <dbReference type="PROSITE-ProRule" id="PRU00043"/>
    </source>
</evidence>
<dbReference type="GeneTree" id="ENSGT00940000158335"/>
<feature type="chain" id="PRO_5023891028" evidence="14">
    <location>
        <begin position="24"/>
        <end position="1316"/>
    </location>
</feature>
<evidence type="ECO:0000256" key="14">
    <source>
        <dbReference type="SAM" id="SignalP"/>
    </source>
</evidence>
<dbReference type="FunFam" id="2.60.40.60:FF:000016">
    <property type="entry name" value="Protocadherin 9"/>
    <property type="match status" value="1"/>
</dbReference>
<accession>K7DZY1</accession>
<name>K7DZY1_MONDO</name>
<dbReference type="FunFam" id="2.60.40.60:FF:000030">
    <property type="entry name" value="Protocadherin 9"/>
    <property type="match status" value="1"/>
</dbReference>
<dbReference type="PANTHER" id="PTHR24028">
    <property type="entry name" value="CADHERIN-87A"/>
    <property type="match status" value="1"/>
</dbReference>
<feature type="domain" description="Cadherin" evidence="15">
    <location>
        <begin position="702"/>
        <end position="798"/>
    </location>
</feature>
<dbReference type="InParanoid" id="K7DZY1"/>
<dbReference type="Pfam" id="PF00028">
    <property type="entry name" value="Cadherin"/>
    <property type="match status" value="6"/>
</dbReference>
<evidence type="ECO:0000313" key="17">
    <source>
        <dbReference type="Proteomes" id="UP000002280"/>
    </source>
</evidence>
<evidence type="ECO:0000256" key="13">
    <source>
        <dbReference type="SAM" id="MobiDB-lite"/>
    </source>
</evidence>
<dbReference type="OMA" id="ENQFLME"/>
<evidence type="ECO:0000256" key="9">
    <source>
        <dbReference type="ARBA" id="ARBA00023136"/>
    </source>
</evidence>
<dbReference type="PANTHER" id="PTHR24028:SF254">
    <property type="entry name" value="PROTOCADHERIN-11 X-LINKED-RELATED"/>
    <property type="match status" value="1"/>
</dbReference>
<keyword evidence="10" id="KW-0325">Glycoprotein</keyword>
<feature type="domain" description="Cadherin" evidence="15">
    <location>
        <begin position="484"/>
        <end position="587"/>
    </location>
</feature>
<dbReference type="InterPro" id="IPR013585">
    <property type="entry name" value="Protocadherin"/>
</dbReference>
<reference evidence="16" key="2">
    <citation type="submission" date="2025-08" db="UniProtKB">
        <authorList>
            <consortium name="Ensembl"/>
        </authorList>
    </citation>
    <scope>IDENTIFICATION</scope>
</reference>
<proteinExistence type="predicted"/>
<dbReference type="InterPro" id="IPR015919">
    <property type="entry name" value="Cadherin-like_sf"/>
</dbReference>
<dbReference type="FunCoup" id="K7DZY1">
    <property type="interactions" value="2"/>
</dbReference>
<dbReference type="FunFam" id="2.60.40.60:FF:000069">
    <property type="entry name" value="Protocadherin-11 X-linked"/>
    <property type="match status" value="1"/>
</dbReference>
<feature type="domain" description="Cadherin" evidence="15">
    <location>
        <begin position="140"/>
        <end position="266"/>
    </location>
</feature>
<dbReference type="FunFam" id="2.60.40.60:FF:000005">
    <property type="entry name" value="Protocadherin 9"/>
    <property type="match status" value="2"/>
</dbReference>
<keyword evidence="17" id="KW-1185">Reference proteome</keyword>
<dbReference type="NCBIfam" id="TIGR01965">
    <property type="entry name" value="VCBS_repeat"/>
    <property type="match status" value="1"/>
</dbReference>
<dbReference type="PROSITE" id="PS50268">
    <property type="entry name" value="CADHERIN_2"/>
    <property type="match status" value="7"/>
</dbReference>
<keyword evidence="9" id="KW-0472">Membrane</keyword>
<comment type="function">
    <text evidence="11">Potential calcium-dependent cell-adhesion protein.</text>
</comment>
<dbReference type="PROSITE" id="PS00232">
    <property type="entry name" value="CADHERIN_1"/>
    <property type="match status" value="4"/>
</dbReference>
<feature type="domain" description="Cadherin" evidence="15">
    <location>
        <begin position="267"/>
        <end position="372"/>
    </location>
</feature>